<dbReference type="Proteomes" id="UP000006659">
    <property type="component" value="Chromosome"/>
</dbReference>
<dbReference type="HOGENOM" id="CLU_2750968_0_0_11"/>
<gene>
    <name evidence="1" type="ordered locus">CVAR_1906</name>
    <name evidence="2" type="ordered locus">CVAR_2790</name>
</gene>
<proteinExistence type="predicted"/>
<name>G0HG90_CORVD</name>
<dbReference type="EMBL" id="CP002917">
    <property type="protein sequence ID" value="AEK38129.1"/>
    <property type="molecule type" value="Genomic_DNA"/>
</dbReference>
<dbReference type="STRING" id="858619.CVAR_1906"/>
<dbReference type="KEGG" id="cva:CVAR_1906"/>
<dbReference type="KEGG" id="cva:CVAR_2790"/>
<evidence type="ECO:0000313" key="3">
    <source>
        <dbReference type="Proteomes" id="UP000006659"/>
    </source>
</evidence>
<accession>G0HG90</accession>
<dbReference type="AlphaFoldDB" id="G0HG90"/>
<evidence type="ECO:0000313" key="2">
    <source>
        <dbReference type="EMBL" id="AEK38129.1"/>
    </source>
</evidence>
<protein>
    <submittedName>
        <fullName evidence="2">Transposase for insertion sequence element</fullName>
    </submittedName>
</protein>
<dbReference type="EMBL" id="CP002917">
    <property type="protein sequence ID" value="AEK37259.1"/>
    <property type="molecule type" value="Genomic_DNA"/>
</dbReference>
<reference evidence="2 3" key="1">
    <citation type="journal article" date="2011" name="BMC Genomics">
        <title>Complete genome sequence of Corynebacterium variabile DSM 44702 isolated from the surface of smear-ripened cheeses and insights into cheese ripening and flavor generation.</title>
        <authorList>
            <person name="Schroeder J."/>
            <person name="Maus I."/>
            <person name="Trost E."/>
            <person name="Tauch A."/>
        </authorList>
    </citation>
    <scope>NUCLEOTIDE SEQUENCE [LARGE SCALE GENOMIC DNA]</scope>
    <source>
        <strain evidence="2">DSM 44702</strain>
        <strain evidence="3">DSM 44702 / JCM 12073 / NCIMB 30131</strain>
    </source>
</reference>
<sequence>MTELAEAGIPVTVTCRVLKLSRQPYYRWLANPITTSEVVEAYRANALFDAHRDDRRIRAPAAGRRGPRRG</sequence>
<organism evidence="2 3">
    <name type="scientific">Corynebacterium variabile (strain DSM 44702 / CIP 107183 / JCM 12073 / NCIMB 30131)</name>
    <name type="common">Corynebacterium mooreparkense</name>
    <dbReference type="NCBI Taxonomy" id="858619"/>
    <lineage>
        <taxon>Bacteria</taxon>
        <taxon>Bacillati</taxon>
        <taxon>Actinomycetota</taxon>
        <taxon>Actinomycetes</taxon>
        <taxon>Mycobacteriales</taxon>
        <taxon>Corynebacteriaceae</taxon>
        <taxon>Corynebacterium</taxon>
    </lineage>
</organism>
<dbReference type="eggNOG" id="COG2801">
    <property type="taxonomic scope" value="Bacteria"/>
</dbReference>
<evidence type="ECO:0000313" key="1">
    <source>
        <dbReference type="EMBL" id="AEK37259.1"/>
    </source>
</evidence>